<comment type="similarity">
    <text evidence="2">Belongs to the chromate ion transporter (CHR) (TC 2.A.51) family.</text>
</comment>
<keyword evidence="5 7" id="KW-1133">Transmembrane helix</keyword>
<evidence type="ECO:0000313" key="9">
    <source>
        <dbReference type="Proteomes" id="UP001166191"/>
    </source>
</evidence>
<sequence length="200" mass="20145">AGLALGRGSGVPVGGHVAMPVSRGGAAAAITAFFALLVLLPLLAGQSQGLAVIDSFYRAGALVFGGGHVVLPLLQAGVVAPGWVTSDQFLAGYGAAQAVPGPLFTFAAYLGAVLEPQPNGVAGAVIALLSVFLPGFLILIGVLPFWDRFRAMPQARSLMQGANAAVVGILGAALYSPVFTSAIGDLRDFALALACFVLLM</sequence>
<evidence type="ECO:0000256" key="5">
    <source>
        <dbReference type="ARBA" id="ARBA00022989"/>
    </source>
</evidence>
<evidence type="ECO:0000256" key="7">
    <source>
        <dbReference type="SAM" id="Phobius"/>
    </source>
</evidence>
<dbReference type="PANTHER" id="PTHR33567:SF3">
    <property type="entry name" value="CHROMATE ION TRANSPORTER (EUROFUNG)"/>
    <property type="match status" value="1"/>
</dbReference>
<feature type="transmembrane region" description="Helical" evidence="7">
    <location>
        <begin position="158"/>
        <end position="176"/>
    </location>
</feature>
<proteinExistence type="inferred from homology"/>
<organism evidence="8 9">
    <name type="scientific">Paracoccus marinaquae</name>
    <dbReference type="NCBI Taxonomy" id="2841926"/>
    <lineage>
        <taxon>Bacteria</taxon>
        <taxon>Pseudomonadati</taxon>
        <taxon>Pseudomonadota</taxon>
        <taxon>Alphaproteobacteria</taxon>
        <taxon>Rhodobacterales</taxon>
        <taxon>Paracoccaceae</taxon>
        <taxon>Paracoccus</taxon>
    </lineage>
</organism>
<dbReference type="EMBL" id="JAHKNG010000145">
    <property type="protein sequence ID" value="MBU3032481.1"/>
    <property type="molecule type" value="Genomic_DNA"/>
</dbReference>
<accession>A0ABS6ASK7</accession>
<evidence type="ECO:0000256" key="3">
    <source>
        <dbReference type="ARBA" id="ARBA00022475"/>
    </source>
</evidence>
<dbReference type="Pfam" id="PF02417">
    <property type="entry name" value="Chromate_transp"/>
    <property type="match status" value="1"/>
</dbReference>
<evidence type="ECO:0000256" key="6">
    <source>
        <dbReference type="ARBA" id="ARBA00023136"/>
    </source>
</evidence>
<protein>
    <submittedName>
        <fullName evidence="8">Chromate transporter</fullName>
    </submittedName>
</protein>
<feature type="transmembrane region" description="Helical" evidence="7">
    <location>
        <begin position="25"/>
        <end position="44"/>
    </location>
</feature>
<feature type="transmembrane region" description="Helical" evidence="7">
    <location>
        <begin position="121"/>
        <end position="146"/>
    </location>
</feature>
<feature type="non-terminal residue" evidence="8">
    <location>
        <position position="1"/>
    </location>
</feature>
<keyword evidence="3" id="KW-1003">Cell membrane</keyword>
<evidence type="ECO:0000256" key="1">
    <source>
        <dbReference type="ARBA" id="ARBA00004651"/>
    </source>
</evidence>
<reference evidence="8" key="1">
    <citation type="submission" date="2021-06" db="EMBL/GenBank/DDBJ databases">
        <title>Paracoccus bacterium XHP0099 sp. nov., isolated from the surface waters of the Yellow Sea.</title>
        <authorList>
            <person name="Xue H."/>
            <person name="Zhang D."/>
        </authorList>
    </citation>
    <scope>NUCLEOTIDE SEQUENCE</scope>
    <source>
        <strain evidence="8">XHP0099</strain>
    </source>
</reference>
<keyword evidence="6 7" id="KW-0472">Membrane</keyword>
<dbReference type="Proteomes" id="UP001166191">
    <property type="component" value="Unassembled WGS sequence"/>
</dbReference>
<feature type="non-terminal residue" evidence="8">
    <location>
        <position position="200"/>
    </location>
</feature>
<keyword evidence="9" id="KW-1185">Reference proteome</keyword>
<evidence type="ECO:0000313" key="8">
    <source>
        <dbReference type="EMBL" id="MBU3032481.1"/>
    </source>
</evidence>
<keyword evidence="4 7" id="KW-0812">Transmembrane</keyword>
<dbReference type="InterPro" id="IPR003370">
    <property type="entry name" value="Chromate_transpt"/>
</dbReference>
<comment type="caution">
    <text evidence="8">The sequence shown here is derived from an EMBL/GenBank/DDBJ whole genome shotgun (WGS) entry which is preliminary data.</text>
</comment>
<evidence type="ECO:0000256" key="4">
    <source>
        <dbReference type="ARBA" id="ARBA00022692"/>
    </source>
</evidence>
<gene>
    <name evidence="8" type="ORF">KNW02_20725</name>
</gene>
<name>A0ABS6ASK7_9RHOB</name>
<dbReference type="PANTHER" id="PTHR33567">
    <property type="entry name" value="CHROMATE ION TRANSPORTER (EUROFUNG)"/>
    <property type="match status" value="1"/>
</dbReference>
<comment type="subcellular location">
    <subcellularLocation>
        <location evidence="1">Cell membrane</location>
        <topology evidence="1">Multi-pass membrane protein</topology>
    </subcellularLocation>
</comment>
<dbReference type="RefSeq" id="WP_216035059.1">
    <property type="nucleotide sequence ID" value="NZ_JAHKNG010000145.1"/>
</dbReference>
<evidence type="ECO:0000256" key="2">
    <source>
        <dbReference type="ARBA" id="ARBA00005262"/>
    </source>
</evidence>
<feature type="transmembrane region" description="Helical" evidence="7">
    <location>
        <begin position="56"/>
        <end position="74"/>
    </location>
</feature>